<dbReference type="AlphaFoldDB" id="A0A502DIN2"/>
<keyword evidence="2" id="KW-0596">Phosphopantetheine</keyword>
<dbReference type="Gene3D" id="3.30.559.10">
    <property type="entry name" value="Chloramphenicol acetyltransferase-like domain"/>
    <property type="match status" value="2"/>
</dbReference>
<evidence type="ECO:0000313" key="6">
    <source>
        <dbReference type="EMBL" id="TPG23981.1"/>
    </source>
</evidence>
<dbReference type="Gene3D" id="3.30.559.30">
    <property type="entry name" value="Nonribosomal peptide synthetase, condensation domain"/>
    <property type="match status" value="2"/>
</dbReference>
<dbReference type="InterPro" id="IPR009081">
    <property type="entry name" value="PP-bd_ACP"/>
</dbReference>
<sequence>YLTETTTGTIEPAAIRTALADQLPTYMVPAAVVVLDHLPLTVNGKLDTHALPPPDYTNAQHYRAPTNAIEDILTGIYTHVLGIDHIGIDDSFFDLGGDSILSMQVVARARAAGLKCRPRDVFVEQTVARLAQVAEVAVDAGLVDDGSGPVVATPIMHWLRDVDGPVDQFNQTVVVRAPVGVIEADVVVVLQALLDRHAMLRLRAKDDSDGGWSLTVPEADLVHARDHLITVDALSDEALVAARSRLNPAAGAMLSALWVPDTRQLALIIHHLAVDAVSWRILLEDLNIAWSQHNSGQPVELPSVGTSFARWSLLLAEHAHHPEVVVRAGAWRRLTAVPATLPGTRPEDTYVCAGQLSVSLDAATTQLLLGEVPAAFHAGVQDILLIAFGLAWNEFLGADGAPIGLDVEGHGRAEELAADVDLSRTVGWFTTKYPVSLTVSGLSWAEIVSGGPSLGALVKDAKEQLRALPDGLTYGLLRYLNPDVDLTGPDPSIGFNYLGRMGGPAAELSEDLWLLSQDDVLATSAVTAVPMPLAHTVELNAGAMDTDAGPCLHADWRWARSALNDAQIGRLSQLWFDALVGICAHVAHGGGGFTPSDITPARLSQRQIDELQELYRVADVLPLTPLQQGLLFHASTPRSSSAPSDLYAVQLDITITGPLDRHRLRQAVGTVVVRHPNLAARFCQQFDQPVQVMLADPEAAWRFIELDNGIEVDEQIEGVCAAERAAVCDLAESPTFRVALIRTAPDLHRFVLTNHHIVLDGWSLPILAQEIFGSYYGHRLPAPAPYRRFVSWLADQDRGAAEAAWREVLAGFDTPTLVGPRGRTGLGRRGVVTDRVPEQTTQALGALARVHHTTVNTVLQAAWAQLLMQLTGQRDVAFGTAVSGRPTDVAGAESMVGLLINTVPVRARVTSTTTTADLLDQLHGINNQTLDHQHLALTEIHRATGHDQLFDTLFVFENYPIDTTALANTNGLAISQVTAREYNHYPLTVQAMPGQELGLRVEFDSDVFDESSVVVLVGRLRAVLVAMTADPRARLSSIEVLEVEERARLDEMGNRAVLRAPAPVSVSVPESFATQVTRTPEGVAVSFEGRSLTYRELDEAANRVAHLLSGHGAGPGQCVALMLERSAHAIVAILGVLKTGAAYLPIDPAHPAARIAFMLTDAAPIAALTTADLHPRLDGYAVTVLDVDDPAI</sequence>
<dbReference type="InterPro" id="IPR036736">
    <property type="entry name" value="ACP-like_sf"/>
</dbReference>
<dbReference type="Pfam" id="PF00501">
    <property type="entry name" value="AMP-binding"/>
    <property type="match status" value="1"/>
</dbReference>
<dbReference type="InterPro" id="IPR023213">
    <property type="entry name" value="CAT-like_dom_sf"/>
</dbReference>
<keyword evidence="7" id="KW-1185">Reference proteome</keyword>
<dbReference type="SUPFAM" id="SSF56801">
    <property type="entry name" value="Acetyl-CoA synthetase-like"/>
    <property type="match status" value="2"/>
</dbReference>
<keyword evidence="3" id="KW-0597">Phosphoprotein</keyword>
<feature type="domain" description="Carrier" evidence="5">
    <location>
        <begin position="64"/>
        <end position="138"/>
    </location>
</feature>
<evidence type="ECO:0000256" key="2">
    <source>
        <dbReference type="ARBA" id="ARBA00022450"/>
    </source>
</evidence>
<dbReference type="CDD" id="cd19543">
    <property type="entry name" value="DCL_NRPS"/>
    <property type="match status" value="1"/>
</dbReference>
<evidence type="ECO:0000256" key="3">
    <source>
        <dbReference type="ARBA" id="ARBA00022553"/>
    </source>
</evidence>
<dbReference type="EMBL" id="RCZG01000034">
    <property type="protein sequence ID" value="TPG23981.1"/>
    <property type="molecule type" value="Genomic_DNA"/>
</dbReference>
<dbReference type="InterPro" id="IPR006162">
    <property type="entry name" value="Ppantetheine_attach_site"/>
</dbReference>
<dbReference type="InterPro" id="IPR010060">
    <property type="entry name" value="NRPS_synth"/>
</dbReference>
<dbReference type="InterPro" id="IPR045851">
    <property type="entry name" value="AMP-bd_C_sf"/>
</dbReference>
<dbReference type="PANTHER" id="PTHR45398:SF1">
    <property type="entry name" value="ENZYME, PUTATIVE (JCVI)-RELATED"/>
    <property type="match status" value="1"/>
</dbReference>
<dbReference type="Pfam" id="PF00550">
    <property type="entry name" value="PP-binding"/>
    <property type="match status" value="1"/>
</dbReference>
<dbReference type="InterPro" id="IPR000873">
    <property type="entry name" value="AMP-dep_synth/lig_dom"/>
</dbReference>
<dbReference type="Gene3D" id="1.10.1200.10">
    <property type="entry name" value="ACP-like"/>
    <property type="match status" value="1"/>
</dbReference>
<protein>
    <submittedName>
        <fullName evidence="6">Non-ribosomal peptide synthetase</fullName>
    </submittedName>
</protein>
<dbReference type="SUPFAM" id="SSF52777">
    <property type="entry name" value="CoA-dependent acyltransferases"/>
    <property type="match status" value="4"/>
</dbReference>
<dbReference type="OrthoDB" id="4501954at2"/>
<dbReference type="GO" id="GO:0003824">
    <property type="term" value="F:catalytic activity"/>
    <property type="evidence" value="ECO:0007669"/>
    <property type="project" value="InterPro"/>
</dbReference>
<dbReference type="SUPFAM" id="SSF47336">
    <property type="entry name" value="ACP-like"/>
    <property type="match status" value="1"/>
</dbReference>
<evidence type="ECO:0000256" key="4">
    <source>
        <dbReference type="ARBA" id="ARBA00023194"/>
    </source>
</evidence>
<gene>
    <name evidence="6" type="ORF">EAH80_30960</name>
</gene>
<evidence type="ECO:0000256" key="1">
    <source>
        <dbReference type="ARBA" id="ARBA00001957"/>
    </source>
</evidence>
<dbReference type="RefSeq" id="WP_140700291.1">
    <property type="nucleotide sequence ID" value="NZ_RCZG01000034.1"/>
</dbReference>
<evidence type="ECO:0000313" key="7">
    <source>
        <dbReference type="Proteomes" id="UP000320095"/>
    </source>
</evidence>
<feature type="non-terminal residue" evidence="6">
    <location>
        <position position="1"/>
    </location>
</feature>
<dbReference type="PROSITE" id="PS50075">
    <property type="entry name" value="CARRIER"/>
    <property type="match status" value="1"/>
</dbReference>
<feature type="non-terminal residue" evidence="6">
    <location>
        <position position="1192"/>
    </location>
</feature>
<keyword evidence="4" id="KW-0045">Antibiotic biosynthesis</keyword>
<dbReference type="PANTHER" id="PTHR45398">
    <property type="match status" value="1"/>
</dbReference>
<evidence type="ECO:0000259" key="5">
    <source>
        <dbReference type="PROSITE" id="PS50075"/>
    </source>
</evidence>
<proteinExistence type="predicted"/>
<dbReference type="PROSITE" id="PS00012">
    <property type="entry name" value="PHOSPHOPANTETHEINE"/>
    <property type="match status" value="1"/>
</dbReference>
<name>A0A502DIN2_9MYCO</name>
<dbReference type="UniPathway" id="UPA00011"/>
<comment type="cofactor">
    <cofactor evidence="1">
        <name>pantetheine 4'-phosphate</name>
        <dbReference type="ChEBI" id="CHEBI:47942"/>
    </cofactor>
</comment>
<comment type="caution">
    <text evidence="6">The sequence shown here is derived from an EMBL/GenBank/DDBJ whole genome shotgun (WGS) entry which is preliminary data.</text>
</comment>
<dbReference type="Gene3D" id="3.40.50.980">
    <property type="match status" value="2"/>
</dbReference>
<dbReference type="InterPro" id="IPR001242">
    <property type="entry name" value="Condensation_dom"/>
</dbReference>
<dbReference type="NCBIfam" id="TIGR01720">
    <property type="entry name" value="NRPS-para261"/>
    <property type="match status" value="1"/>
</dbReference>
<dbReference type="Proteomes" id="UP000320095">
    <property type="component" value="Unassembled WGS sequence"/>
</dbReference>
<dbReference type="GO" id="GO:0008610">
    <property type="term" value="P:lipid biosynthetic process"/>
    <property type="evidence" value="ECO:0007669"/>
    <property type="project" value="UniProtKB-ARBA"/>
</dbReference>
<organism evidence="6 7">
    <name type="scientific">Mycolicibacterium hodleri</name>
    <dbReference type="NCBI Taxonomy" id="49897"/>
    <lineage>
        <taxon>Bacteria</taxon>
        <taxon>Bacillati</taxon>
        <taxon>Actinomycetota</taxon>
        <taxon>Actinomycetes</taxon>
        <taxon>Mycobacteriales</taxon>
        <taxon>Mycobacteriaceae</taxon>
        <taxon>Mycolicibacterium</taxon>
    </lineage>
</organism>
<accession>A0A502DIN2</accession>
<reference evidence="6 7" key="1">
    <citation type="journal article" date="2019" name="Environ. Microbiol.">
        <title>Species interactions and distinct microbial communities in high Arctic permafrost affected cryosols are associated with the CH4 and CO2 gas fluxes.</title>
        <authorList>
            <person name="Altshuler I."/>
            <person name="Hamel J."/>
            <person name="Turney S."/>
            <person name="Magnuson E."/>
            <person name="Levesque R."/>
            <person name="Greer C."/>
            <person name="Whyte L.G."/>
        </authorList>
    </citation>
    <scope>NUCLEOTIDE SEQUENCE [LARGE SCALE GENOMIC DNA]</scope>
    <source>
        <strain evidence="6 7">S5.20</strain>
    </source>
</reference>
<dbReference type="GO" id="GO:0017000">
    <property type="term" value="P:antibiotic biosynthetic process"/>
    <property type="evidence" value="ECO:0007669"/>
    <property type="project" value="UniProtKB-KW"/>
</dbReference>
<dbReference type="FunFam" id="1.10.1200.10:FF:000005">
    <property type="entry name" value="Nonribosomal peptide synthetase 1"/>
    <property type="match status" value="1"/>
</dbReference>
<dbReference type="Gene3D" id="3.30.300.30">
    <property type="match status" value="1"/>
</dbReference>
<dbReference type="Pfam" id="PF00668">
    <property type="entry name" value="Condensation"/>
    <property type="match status" value="2"/>
</dbReference>